<dbReference type="SUPFAM" id="SSF47413">
    <property type="entry name" value="lambda repressor-like DNA-binding domains"/>
    <property type="match status" value="1"/>
</dbReference>
<evidence type="ECO:0000313" key="1">
    <source>
        <dbReference type="EMBL" id="KRK34524.1"/>
    </source>
</evidence>
<organism evidence="1 2">
    <name type="scientific">Loigolactobacillus bifermentans DSM 20003</name>
    <dbReference type="NCBI Taxonomy" id="1423726"/>
    <lineage>
        <taxon>Bacteria</taxon>
        <taxon>Bacillati</taxon>
        <taxon>Bacillota</taxon>
        <taxon>Bacilli</taxon>
        <taxon>Lactobacillales</taxon>
        <taxon>Lactobacillaceae</taxon>
        <taxon>Loigolactobacillus</taxon>
    </lineage>
</organism>
<dbReference type="InterPro" id="IPR001387">
    <property type="entry name" value="Cro/C1-type_HTH"/>
</dbReference>
<keyword evidence="2" id="KW-1185">Reference proteome</keyword>
<dbReference type="Proteomes" id="UP000051461">
    <property type="component" value="Unassembled WGS sequence"/>
</dbReference>
<dbReference type="AlphaFoldDB" id="A0A0R1GKA7"/>
<reference evidence="1 2" key="1">
    <citation type="journal article" date="2015" name="Genome Announc.">
        <title>Expanding the biotechnology potential of lactobacilli through comparative genomics of 213 strains and associated genera.</title>
        <authorList>
            <person name="Sun Z."/>
            <person name="Harris H.M."/>
            <person name="McCann A."/>
            <person name="Guo C."/>
            <person name="Argimon S."/>
            <person name="Zhang W."/>
            <person name="Yang X."/>
            <person name="Jeffery I.B."/>
            <person name="Cooney J.C."/>
            <person name="Kagawa T.F."/>
            <person name="Liu W."/>
            <person name="Song Y."/>
            <person name="Salvetti E."/>
            <person name="Wrobel A."/>
            <person name="Rasinkangas P."/>
            <person name="Parkhill J."/>
            <person name="Rea M.C."/>
            <person name="O'Sullivan O."/>
            <person name="Ritari J."/>
            <person name="Douillard F.P."/>
            <person name="Paul Ross R."/>
            <person name="Yang R."/>
            <person name="Briner A.E."/>
            <person name="Felis G.E."/>
            <person name="de Vos W.M."/>
            <person name="Barrangou R."/>
            <person name="Klaenhammer T.R."/>
            <person name="Caufield P.W."/>
            <person name="Cui Y."/>
            <person name="Zhang H."/>
            <person name="O'Toole P.W."/>
        </authorList>
    </citation>
    <scope>NUCLEOTIDE SEQUENCE [LARGE SCALE GENOMIC DNA]</scope>
    <source>
        <strain evidence="1 2">DSM 20003</strain>
    </source>
</reference>
<gene>
    <name evidence="1" type="ORF">FC07_GL000537</name>
</gene>
<proteinExistence type="predicted"/>
<dbReference type="GO" id="GO:0003677">
    <property type="term" value="F:DNA binding"/>
    <property type="evidence" value="ECO:0007669"/>
    <property type="project" value="InterPro"/>
</dbReference>
<dbReference type="InterPro" id="IPR010982">
    <property type="entry name" value="Lambda_DNA-bd_dom_sf"/>
</dbReference>
<dbReference type="Gene3D" id="1.10.260.40">
    <property type="entry name" value="lambda repressor-like DNA-binding domains"/>
    <property type="match status" value="1"/>
</dbReference>
<sequence length="171" mass="19988">MHKMEVSKMTTITRYSFETNQNETYEQIFQRALYPVKGEKIYITAERYRRLSDGEFFEPFDDPDRNLNRAFQCYRDQHHLLSPDQIKATRLKYHLSIRDFTKILGIGYGNLSSIENGAIQTPYIDALITMAAEPMAFKRLVLQKQALLTPKVYTALTHLFPQLITTSQNRS</sequence>
<name>A0A0R1GKA7_9LACO</name>
<accession>A0A0R1GKA7</accession>
<dbReference type="STRING" id="1423726.FC07_GL000537"/>
<comment type="caution">
    <text evidence="1">The sequence shown here is derived from an EMBL/GenBank/DDBJ whole genome shotgun (WGS) entry which is preliminary data.</text>
</comment>
<protein>
    <submittedName>
        <fullName evidence="1">Uncharacterized protein</fullName>
    </submittedName>
</protein>
<dbReference type="PATRIC" id="fig|1423726.3.peg.552"/>
<evidence type="ECO:0000313" key="2">
    <source>
        <dbReference type="Proteomes" id="UP000051461"/>
    </source>
</evidence>
<dbReference type="EMBL" id="AZDA01000091">
    <property type="protein sequence ID" value="KRK34524.1"/>
    <property type="molecule type" value="Genomic_DNA"/>
</dbReference>
<dbReference type="CDD" id="cd00093">
    <property type="entry name" value="HTH_XRE"/>
    <property type="match status" value="1"/>
</dbReference>